<accession>A0A839ZD36</accession>
<protein>
    <submittedName>
        <fullName evidence="4">ABC-type amino acid transport substrate-binding protein</fullName>
    </submittedName>
</protein>
<feature type="signal peptide" evidence="2">
    <location>
        <begin position="1"/>
        <end position="25"/>
    </location>
</feature>
<dbReference type="RefSeq" id="WP_183190730.1">
    <property type="nucleotide sequence ID" value="NZ_JACICD010000006.1"/>
</dbReference>
<reference evidence="4 5" key="1">
    <citation type="submission" date="2020-08" db="EMBL/GenBank/DDBJ databases">
        <title>Genomic Encyclopedia of Type Strains, Phase IV (KMG-IV): sequencing the most valuable type-strain genomes for metagenomic binning, comparative biology and taxonomic classification.</title>
        <authorList>
            <person name="Goeker M."/>
        </authorList>
    </citation>
    <scope>NUCLEOTIDE SEQUENCE [LARGE SCALE GENOMIC DNA]</scope>
    <source>
        <strain evidence="4 5">DSM 5895</strain>
    </source>
</reference>
<dbReference type="Pfam" id="PF00497">
    <property type="entry name" value="SBP_bac_3"/>
    <property type="match status" value="1"/>
</dbReference>
<dbReference type="AlphaFoldDB" id="A0A839ZD36"/>
<dbReference type="Proteomes" id="UP000533469">
    <property type="component" value="Unassembled WGS sequence"/>
</dbReference>
<evidence type="ECO:0000313" key="5">
    <source>
        <dbReference type="Proteomes" id="UP000533469"/>
    </source>
</evidence>
<dbReference type="SUPFAM" id="SSF53850">
    <property type="entry name" value="Periplasmic binding protein-like II"/>
    <property type="match status" value="1"/>
</dbReference>
<feature type="domain" description="Solute-binding protein family 3/N-terminal" evidence="3">
    <location>
        <begin position="53"/>
        <end position="281"/>
    </location>
</feature>
<dbReference type="Gene3D" id="3.40.190.10">
    <property type="entry name" value="Periplasmic binding protein-like II"/>
    <property type="match status" value="2"/>
</dbReference>
<evidence type="ECO:0000256" key="2">
    <source>
        <dbReference type="SAM" id="SignalP"/>
    </source>
</evidence>
<dbReference type="EMBL" id="JACICD010000006">
    <property type="protein sequence ID" value="MBB3772562.1"/>
    <property type="molecule type" value="Genomic_DNA"/>
</dbReference>
<feature type="chain" id="PRO_5032271270" evidence="2">
    <location>
        <begin position="26"/>
        <end position="289"/>
    </location>
</feature>
<evidence type="ECO:0000256" key="1">
    <source>
        <dbReference type="ARBA" id="ARBA00022729"/>
    </source>
</evidence>
<dbReference type="PANTHER" id="PTHR35936">
    <property type="entry name" value="MEMBRANE-BOUND LYTIC MUREIN TRANSGLYCOSYLASE F"/>
    <property type="match status" value="1"/>
</dbReference>
<evidence type="ECO:0000259" key="3">
    <source>
        <dbReference type="SMART" id="SM00062"/>
    </source>
</evidence>
<name>A0A839ZD36_9HYPH</name>
<proteinExistence type="predicted"/>
<gene>
    <name evidence="4" type="ORF">FHS55_003183</name>
</gene>
<dbReference type="PANTHER" id="PTHR35936:SF17">
    <property type="entry name" value="ARGININE-BINDING EXTRACELLULAR PROTEIN ARTP"/>
    <property type="match status" value="1"/>
</dbReference>
<keyword evidence="5" id="KW-1185">Reference proteome</keyword>
<evidence type="ECO:0000313" key="4">
    <source>
        <dbReference type="EMBL" id="MBB3772562.1"/>
    </source>
</evidence>
<comment type="caution">
    <text evidence="4">The sequence shown here is derived from an EMBL/GenBank/DDBJ whole genome shotgun (WGS) entry which is preliminary data.</text>
</comment>
<dbReference type="SMART" id="SM00062">
    <property type="entry name" value="PBPb"/>
    <property type="match status" value="1"/>
</dbReference>
<keyword evidence="1 2" id="KW-0732">Signal</keyword>
<dbReference type="InterPro" id="IPR001638">
    <property type="entry name" value="Solute-binding_3/MltF_N"/>
</dbReference>
<organism evidence="4 5">
    <name type="scientific">Ancylobacter tetraedralis</name>
    <dbReference type="NCBI Taxonomy" id="217068"/>
    <lineage>
        <taxon>Bacteria</taxon>
        <taxon>Pseudomonadati</taxon>
        <taxon>Pseudomonadota</taxon>
        <taxon>Alphaproteobacteria</taxon>
        <taxon>Hyphomicrobiales</taxon>
        <taxon>Xanthobacteraceae</taxon>
        <taxon>Ancylobacter</taxon>
    </lineage>
</organism>
<sequence length="289" mass="30638">MLKSVLAALFVAVASAGAFSAGAMAQQFQFEAPPLFDNCGDPSLAKARTDGVTLGFSPSPPYSSLDPATKQAGGLDIELVEAALKWAGVTKFKYEVMPFGQLIPALLAKRIDIVSANIHVTPDRLKAVSFSGPAWWYGPAIVVAKGNPAGITSFDTLKGKKVGAIAGSAADEYLRKIGVAVTPFQTDAEEFAAISTGRVDAILDDDVKIIEFMKANGSSPIEIVAGVAIPDELIFKYGYGYARYALRKDDCSLRSAFSQGLAEVRGNGLATAVLKKYGLTNRNLFFFPL</sequence>